<feature type="compositionally biased region" description="Gly residues" evidence="1">
    <location>
        <begin position="35"/>
        <end position="45"/>
    </location>
</feature>
<dbReference type="Pfam" id="PF11154">
    <property type="entry name" value="DUF2934"/>
    <property type="match status" value="1"/>
</dbReference>
<gene>
    <name evidence="2" type="ORF">IGS68_07905</name>
</gene>
<reference evidence="2" key="1">
    <citation type="submission" date="2021-02" db="EMBL/GenBank/DDBJ databases">
        <title>Skermanella TT6 skin isolate.</title>
        <authorList>
            <person name="Lee K."/>
            <person name="Ganzorig M."/>
        </authorList>
    </citation>
    <scope>NUCLEOTIDE SEQUENCE</scope>
    <source>
        <strain evidence="2">TT6</strain>
    </source>
</reference>
<name>A0ABX7BAC0_9PROT</name>
<dbReference type="Proteomes" id="UP000595197">
    <property type="component" value="Chromosome"/>
</dbReference>
<dbReference type="InterPro" id="IPR021327">
    <property type="entry name" value="DUF2934"/>
</dbReference>
<dbReference type="EMBL" id="CP067420">
    <property type="protein sequence ID" value="QQP91122.1"/>
    <property type="molecule type" value="Genomic_DNA"/>
</dbReference>
<evidence type="ECO:0000313" key="3">
    <source>
        <dbReference type="Proteomes" id="UP000595197"/>
    </source>
</evidence>
<accession>A0ABX7BAC0</accession>
<feature type="region of interest" description="Disordered" evidence="1">
    <location>
        <begin position="14"/>
        <end position="113"/>
    </location>
</feature>
<proteinExistence type="predicted"/>
<dbReference type="RefSeq" id="WP_201078709.1">
    <property type="nucleotide sequence ID" value="NZ_CP067420.1"/>
</dbReference>
<feature type="compositionally biased region" description="Basic and acidic residues" evidence="1">
    <location>
        <begin position="23"/>
        <end position="32"/>
    </location>
</feature>
<evidence type="ECO:0000313" key="2">
    <source>
        <dbReference type="EMBL" id="QQP91122.1"/>
    </source>
</evidence>
<evidence type="ECO:0000256" key="1">
    <source>
        <dbReference type="SAM" id="MobiDB-lite"/>
    </source>
</evidence>
<sequence>MDIDRVRQRAYEIWQQEGQPEGKQQEHWEQAMREVGGGQGEGQGAPGEDMQSGAGLQSGADDDKAMGSISDAAGAMREASGGPEVGAAEGTDADQFGKQAVEPGVQDETGGGA</sequence>
<keyword evidence="3" id="KW-1185">Reference proteome</keyword>
<protein>
    <submittedName>
        <fullName evidence="2">DUF2934 domain-containing protein</fullName>
    </submittedName>
</protein>
<organism evidence="2 3">
    <name type="scientific">Skermanella cutis</name>
    <dbReference type="NCBI Taxonomy" id="2775420"/>
    <lineage>
        <taxon>Bacteria</taxon>
        <taxon>Pseudomonadati</taxon>
        <taxon>Pseudomonadota</taxon>
        <taxon>Alphaproteobacteria</taxon>
        <taxon>Rhodospirillales</taxon>
        <taxon>Azospirillaceae</taxon>
        <taxon>Skermanella</taxon>
    </lineage>
</organism>